<name>A0A4Y1N162_9PROT</name>
<evidence type="ECO:0000313" key="1">
    <source>
        <dbReference type="EMBL" id="AWV23483.1"/>
    </source>
</evidence>
<protein>
    <submittedName>
        <fullName evidence="1">Uncharacterized protein</fullName>
    </submittedName>
</protein>
<gene>
    <name evidence="1" type="ORF">RADP37_04281</name>
</gene>
<accession>A0A4Y1N162</accession>
<reference evidence="1" key="1">
    <citation type="submission" date="2017-12" db="EMBL/GenBank/DDBJ databases">
        <authorList>
            <person name="Martens C."/>
            <person name="Dahlstrom E."/>
            <person name="Barbian K."/>
            <person name="Sykora L."/>
            <person name="Ricklefs S."/>
            <person name="Bruno D."/>
            <person name="Anzick I."/>
            <person name="Myles I."/>
            <person name="Datta S.K."/>
        </authorList>
    </citation>
    <scope>NUCLEOTIDE SEQUENCE</scope>
    <source>
        <strain evidence="1">AD2</strain>
    </source>
</reference>
<dbReference type="AlphaFoldDB" id="A0A4Y1N162"/>
<proteinExistence type="predicted"/>
<organism evidence="1">
    <name type="scientific">Roseomonas mucosa</name>
    <dbReference type="NCBI Taxonomy" id="207340"/>
    <lineage>
        <taxon>Bacteria</taxon>
        <taxon>Pseudomonadati</taxon>
        <taxon>Pseudomonadota</taxon>
        <taxon>Alphaproteobacteria</taxon>
        <taxon>Acetobacterales</taxon>
        <taxon>Roseomonadaceae</taxon>
        <taxon>Roseomonas</taxon>
    </lineage>
</organism>
<dbReference type="EMBL" id="CP025189">
    <property type="protein sequence ID" value="AWV23483.1"/>
    <property type="molecule type" value="Genomic_DNA"/>
</dbReference>
<sequence>MLYNLGFAIAKRGWNGQIQEQEEGWSSSCRVTGVSSLNFGPCLLARPFLFVAFRAVSPQRDPL</sequence>